<evidence type="ECO:0000256" key="1">
    <source>
        <dbReference type="ARBA" id="ARBA00004245"/>
    </source>
</evidence>
<dbReference type="InterPro" id="IPR036140">
    <property type="entry name" value="PFN_sf"/>
</dbReference>
<dbReference type="AlphaFoldDB" id="A0A8H6S3I2"/>
<dbReference type="Gene3D" id="3.30.450.30">
    <property type="entry name" value="Dynein light chain 2a, cytoplasmic"/>
    <property type="match status" value="1"/>
</dbReference>
<dbReference type="InterPro" id="IPR005455">
    <property type="entry name" value="PFN_euk"/>
</dbReference>
<evidence type="ECO:0000256" key="5">
    <source>
        <dbReference type="ARBA" id="ARBA00023212"/>
    </source>
</evidence>
<evidence type="ECO:0000313" key="8">
    <source>
        <dbReference type="EMBL" id="KAF7291371.1"/>
    </source>
</evidence>
<keyword evidence="5 6" id="KW-0206">Cytoskeleton</keyword>
<dbReference type="OrthoDB" id="421374at2759"/>
<dbReference type="InterPro" id="IPR048278">
    <property type="entry name" value="PFN"/>
</dbReference>
<dbReference type="PANTHER" id="PTHR11604:SF0">
    <property type="entry name" value="PROFILIN"/>
    <property type="match status" value="1"/>
</dbReference>
<keyword evidence="3" id="KW-0963">Cytoplasm</keyword>
<dbReference type="PRINTS" id="PR01640">
    <property type="entry name" value="PROFILINPLNT"/>
</dbReference>
<comment type="subunit">
    <text evidence="6">Occurs in many kinds of cells as a complex with monomeric actin in a 1:1 ratio.</text>
</comment>
<evidence type="ECO:0000256" key="3">
    <source>
        <dbReference type="ARBA" id="ARBA00022490"/>
    </source>
</evidence>
<sequence length="127" mass="14090">MSWQEYIDGNLIPSGSVMRAAIIGIQGGVWANSPDYTISSVDQNTIVRAFERPGTIPAMSFGGNKYRLIVQDATEMIGRRETDPTSGCFMYRTKQTVLVTEYDSPVMIHDTQKVVTRLGEYLVSAGY</sequence>
<keyword evidence="9" id="KW-1185">Reference proteome</keyword>
<proteinExistence type="inferred from homology"/>
<comment type="function">
    <text evidence="6">Binds to actin and affects the structure of the cytoskeleton. At high concentrations, profilin prevents the polymerization of actin, whereas it enhances it at low concentrations.</text>
</comment>
<dbReference type="CDD" id="cd00148">
    <property type="entry name" value="PROF"/>
    <property type="match status" value="1"/>
</dbReference>
<dbReference type="PROSITE" id="PS00414">
    <property type="entry name" value="PROFILIN"/>
    <property type="match status" value="1"/>
</dbReference>
<accession>A0A8H6S3I2</accession>
<dbReference type="InterPro" id="IPR027310">
    <property type="entry name" value="Profilin_CS"/>
</dbReference>
<dbReference type="EMBL" id="JACAZF010000013">
    <property type="protein sequence ID" value="KAF7291371.1"/>
    <property type="molecule type" value="Genomic_DNA"/>
</dbReference>
<comment type="subcellular location">
    <subcellularLocation>
        <location evidence="1">Cytoplasm</location>
        <location evidence="1">Cytoskeleton</location>
    </subcellularLocation>
</comment>
<name>A0A8H6S3I2_9AGAR</name>
<evidence type="ECO:0000256" key="4">
    <source>
        <dbReference type="ARBA" id="ARBA00023203"/>
    </source>
</evidence>
<dbReference type="Proteomes" id="UP000636479">
    <property type="component" value="Unassembled WGS sequence"/>
</dbReference>
<gene>
    <name evidence="8" type="ORF">MIND_01281600</name>
</gene>
<evidence type="ECO:0000256" key="2">
    <source>
        <dbReference type="ARBA" id="ARBA00010058"/>
    </source>
</evidence>
<protein>
    <recommendedName>
        <fullName evidence="7">Profilin</fullName>
    </recommendedName>
</protein>
<evidence type="ECO:0000256" key="7">
    <source>
        <dbReference type="RuleBase" id="RU003909"/>
    </source>
</evidence>
<organism evidence="8 9">
    <name type="scientific">Mycena indigotica</name>
    <dbReference type="NCBI Taxonomy" id="2126181"/>
    <lineage>
        <taxon>Eukaryota</taxon>
        <taxon>Fungi</taxon>
        <taxon>Dikarya</taxon>
        <taxon>Basidiomycota</taxon>
        <taxon>Agaricomycotina</taxon>
        <taxon>Agaricomycetes</taxon>
        <taxon>Agaricomycetidae</taxon>
        <taxon>Agaricales</taxon>
        <taxon>Marasmiineae</taxon>
        <taxon>Mycenaceae</taxon>
        <taxon>Mycena</taxon>
    </lineage>
</organism>
<dbReference type="SUPFAM" id="SSF55770">
    <property type="entry name" value="Profilin (actin-binding protein)"/>
    <property type="match status" value="1"/>
</dbReference>
<dbReference type="PRINTS" id="PR00392">
    <property type="entry name" value="PROFILIN"/>
</dbReference>
<comment type="caution">
    <text evidence="8">The sequence shown here is derived from an EMBL/GenBank/DDBJ whole genome shotgun (WGS) entry which is preliminary data.</text>
</comment>
<dbReference type="Pfam" id="PF00235">
    <property type="entry name" value="Profilin"/>
    <property type="match status" value="1"/>
</dbReference>
<dbReference type="SMART" id="SM00392">
    <property type="entry name" value="PROF"/>
    <property type="match status" value="1"/>
</dbReference>
<reference evidence="8" key="1">
    <citation type="submission" date="2020-05" db="EMBL/GenBank/DDBJ databases">
        <title>Mycena genomes resolve the evolution of fungal bioluminescence.</title>
        <authorList>
            <person name="Tsai I.J."/>
        </authorList>
    </citation>
    <scope>NUCLEOTIDE SEQUENCE</scope>
    <source>
        <strain evidence="8">171206Taipei</strain>
    </source>
</reference>
<comment type="similarity">
    <text evidence="2 7">Belongs to the profilin family.</text>
</comment>
<evidence type="ECO:0000313" key="9">
    <source>
        <dbReference type="Proteomes" id="UP000636479"/>
    </source>
</evidence>
<dbReference type="RefSeq" id="XP_037214493.1">
    <property type="nucleotide sequence ID" value="XM_037369287.1"/>
</dbReference>
<dbReference type="GO" id="GO:0005856">
    <property type="term" value="C:cytoskeleton"/>
    <property type="evidence" value="ECO:0007669"/>
    <property type="project" value="UniProtKB-SubCell"/>
</dbReference>
<dbReference type="GO" id="GO:0003785">
    <property type="term" value="F:actin monomer binding"/>
    <property type="evidence" value="ECO:0007669"/>
    <property type="project" value="TreeGrafter"/>
</dbReference>
<dbReference type="GO" id="GO:0005938">
    <property type="term" value="C:cell cortex"/>
    <property type="evidence" value="ECO:0007669"/>
    <property type="project" value="TreeGrafter"/>
</dbReference>
<evidence type="ECO:0000256" key="6">
    <source>
        <dbReference type="RuleBase" id="RU003908"/>
    </source>
</evidence>
<keyword evidence="4 7" id="KW-0009">Actin-binding</keyword>
<dbReference type="PANTHER" id="PTHR11604">
    <property type="entry name" value="PROFILIN"/>
    <property type="match status" value="1"/>
</dbReference>
<dbReference type="GeneID" id="59351803"/>